<sequence>MVDRRELLDFDHCKLFTEASSKLHALSMAVYKKSPELIKNLGVESPAMAEQMKKSFEVMVPNSLLCMITYLEDKPDYKKQYDILKEASESGEVWTVYKEMMDACKFKPITALIQGDPWCTNMMFRYNNSGRVSGIKIIDFQGVRLNSPIIEFVFFLTASANLEVRQTRLNDLYKIYCDSLNNNLAALGCPERFSMEELKAEITFLSPMVFWLVCSLPVTLTEVIPNMDKYLTVKFSADSVKESSFYKSVYKGSYFDKNYPQILDACDKQGVYDYMLKRIREVKSRK</sequence>
<dbReference type="PANTHER" id="PTHR11012">
    <property type="entry name" value="PROTEIN KINASE-LIKE DOMAIN-CONTAINING"/>
    <property type="match status" value="1"/>
</dbReference>
<organism evidence="3">
    <name type="scientific">Graphocephala atropunctata</name>
    <dbReference type="NCBI Taxonomy" id="36148"/>
    <lineage>
        <taxon>Eukaryota</taxon>
        <taxon>Metazoa</taxon>
        <taxon>Ecdysozoa</taxon>
        <taxon>Arthropoda</taxon>
        <taxon>Hexapoda</taxon>
        <taxon>Insecta</taxon>
        <taxon>Pterygota</taxon>
        <taxon>Neoptera</taxon>
        <taxon>Paraneoptera</taxon>
        <taxon>Hemiptera</taxon>
        <taxon>Auchenorrhyncha</taxon>
        <taxon>Membracoidea</taxon>
        <taxon>Cicadellidae</taxon>
        <taxon>Cicadellinae</taxon>
        <taxon>Cicadellini</taxon>
        <taxon>Graphocephala</taxon>
    </lineage>
</organism>
<dbReference type="EMBL" id="GEBQ01025384">
    <property type="protein sequence ID" value="JAT14593.1"/>
    <property type="molecule type" value="Transcribed_RNA"/>
</dbReference>
<dbReference type="PANTHER" id="PTHR11012:SF30">
    <property type="entry name" value="PROTEIN KINASE-LIKE DOMAIN-CONTAINING"/>
    <property type="match status" value="1"/>
</dbReference>
<dbReference type="Gene3D" id="3.90.1200.10">
    <property type="match status" value="1"/>
</dbReference>
<gene>
    <name evidence="2" type="ORF">g.39987</name>
    <name evidence="3" type="ORF">g.39988</name>
</gene>
<dbReference type="AlphaFoldDB" id="A0A1B6MGU2"/>
<proteinExistence type="predicted"/>
<dbReference type="InterPro" id="IPR015897">
    <property type="entry name" value="CHK_kinase-like"/>
</dbReference>
<reference evidence="3" key="1">
    <citation type="submission" date="2015-11" db="EMBL/GenBank/DDBJ databases">
        <title>De novo transcriptome assembly of four potential Pierce s Disease insect vectors from Arizona vineyards.</title>
        <authorList>
            <person name="Tassone E.E."/>
        </authorList>
    </citation>
    <scope>NUCLEOTIDE SEQUENCE</scope>
</reference>
<dbReference type="EMBL" id="GEBQ01004862">
    <property type="protein sequence ID" value="JAT35115.1"/>
    <property type="molecule type" value="Transcribed_RNA"/>
</dbReference>
<evidence type="ECO:0000313" key="2">
    <source>
        <dbReference type="EMBL" id="JAT14593.1"/>
    </source>
</evidence>
<dbReference type="InterPro" id="IPR011009">
    <property type="entry name" value="Kinase-like_dom_sf"/>
</dbReference>
<evidence type="ECO:0000259" key="1">
    <source>
        <dbReference type="SMART" id="SM00587"/>
    </source>
</evidence>
<evidence type="ECO:0000313" key="3">
    <source>
        <dbReference type="EMBL" id="JAT35115.1"/>
    </source>
</evidence>
<dbReference type="SUPFAM" id="SSF56112">
    <property type="entry name" value="Protein kinase-like (PK-like)"/>
    <property type="match status" value="1"/>
</dbReference>
<dbReference type="Pfam" id="PF02958">
    <property type="entry name" value="EcKL"/>
    <property type="match status" value="1"/>
</dbReference>
<feature type="domain" description="CHK kinase-like" evidence="1">
    <location>
        <begin position="1"/>
        <end position="186"/>
    </location>
</feature>
<accession>A0A1B6MGU2</accession>
<dbReference type="SMART" id="SM00587">
    <property type="entry name" value="CHK"/>
    <property type="match status" value="1"/>
</dbReference>
<dbReference type="InterPro" id="IPR004119">
    <property type="entry name" value="EcKL"/>
</dbReference>
<protein>
    <recommendedName>
        <fullName evidence="1">CHK kinase-like domain-containing protein</fullName>
    </recommendedName>
</protein>
<name>A0A1B6MGU2_9HEMI</name>